<feature type="compositionally biased region" description="Polar residues" evidence="1">
    <location>
        <begin position="654"/>
        <end position="665"/>
    </location>
</feature>
<feature type="region of interest" description="Disordered" evidence="1">
    <location>
        <begin position="632"/>
        <end position="665"/>
    </location>
</feature>
<dbReference type="EMBL" id="BAAFST010000011">
    <property type="protein sequence ID" value="GAB1296592.1"/>
    <property type="molecule type" value="Genomic_DNA"/>
</dbReference>
<dbReference type="Proteomes" id="UP001623349">
    <property type="component" value="Unassembled WGS sequence"/>
</dbReference>
<evidence type="ECO:0000256" key="1">
    <source>
        <dbReference type="SAM" id="MobiDB-lite"/>
    </source>
</evidence>
<name>A0ABQ0FBG1_APOSI</name>
<dbReference type="InterPro" id="IPR039656">
    <property type="entry name" value="SYNRG"/>
</dbReference>
<dbReference type="PANTHER" id="PTHR15463">
    <property type="entry name" value="AP1 GAMMA SUBUNIT BINDING PROTEIN 1"/>
    <property type="match status" value="1"/>
</dbReference>
<evidence type="ECO:0000313" key="3">
    <source>
        <dbReference type="EMBL" id="GAB1296592.1"/>
    </source>
</evidence>
<evidence type="ECO:0000313" key="4">
    <source>
        <dbReference type="Proteomes" id="UP001623349"/>
    </source>
</evidence>
<proteinExistence type="predicted"/>
<organism evidence="3 4">
    <name type="scientific">Apodemus speciosus</name>
    <name type="common">Large Japanese field mouse</name>
    <dbReference type="NCBI Taxonomy" id="105296"/>
    <lineage>
        <taxon>Eukaryota</taxon>
        <taxon>Metazoa</taxon>
        <taxon>Chordata</taxon>
        <taxon>Craniata</taxon>
        <taxon>Vertebrata</taxon>
        <taxon>Euteleostomi</taxon>
        <taxon>Mammalia</taxon>
        <taxon>Eutheria</taxon>
        <taxon>Euarchontoglires</taxon>
        <taxon>Glires</taxon>
        <taxon>Rodentia</taxon>
        <taxon>Myomorpha</taxon>
        <taxon>Muroidea</taxon>
        <taxon>Muridae</taxon>
        <taxon>Murinae</taxon>
        <taxon>Apodemus</taxon>
    </lineage>
</organism>
<dbReference type="PANTHER" id="PTHR15463:SF2">
    <property type="entry name" value="SYNERGIN GAMMA"/>
    <property type="match status" value="1"/>
</dbReference>
<feature type="compositionally biased region" description="Basic and acidic residues" evidence="1">
    <location>
        <begin position="234"/>
        <end position="245"/>
    </location>
</feature>
<evidence type="ECO:0000259" key="2">
    <source>
        <dbReference type="PROSITE" id="PS50031"/>
    </source>
</evidence>
<feature type="compositionally biased region" description="Polar residues" evidence="1">
    <location>
        <begin position="1132"/>
        <end position="1145"/>
    </location>
</feature>
<feature type="region of interest" description="Disordered" evidence="1">
    <location>
        <begin position="215"/>
        <end position="293"/>
    </location>
</feature>
<gene>
    <name evidence="3" type="ORF">APTSU1_001182700</name>
</gene>
<dbReference type="Pfam" id="PF12763">
    <property type="entry name" value="EH"/>
    <property type="match status" value="1"/>
</dbReference>
<dbReference type="SUPFAM" id="SSF47473">
    <property type="entry name" value="EF-hand"/>
    <property type="match status" value="1"/>
</dbReference>
<sequence>MFPVGSGMRPPQVPLPLPVLGSYGRLVGETETPGSPAEMSDKGAPRRWRQLPLTLSPSAGEAEFQANFPRGLIPMQQQGFPMVSVMQPNMQGMMGMNYSSQMSQGPIAMQAGIPMGPMPAAGVPFLGQPPFLSMRPAGPQYTPDMQKQFAEEQQEMKQFVNPGYKDSKKAGCPPGPFLLLRAWLLLLEMLSSFPRKFPLKRFEQQQKLLEEERKRRQFEEQKQKLRLLSSVKPKTGEKNRDDALEAIKGNLDGFSRDAKMHPTPASHPKKPDCPTSSHSAKTVPPSSAFLGEDEFSGFMQGPVELPAARPFQSFLPSTPLGQLHTQQPGAQPLPPAQAPVSFAAHGVHGQIPCLSAASASHSVQKAGPSLEEKLLVSCDISASGQEHIKLNPPEAGHQAIVSGSSKNCPGLMAHNGGAVDGCVSGPTTAEAEKASDQALSKEESGVGVFPSQDPVQPRMPPWIYNESLVPDAYKKILETTMTSTGIDTAKLYPILMSSGLPRETLGQIWALANRTTPGKLTKEELYTVLAMVAVTQRGVPAMSPDALNQFPAAPIPTLSGFSMTLPTAVSQPTAMPSGPAGSMPLTLGQPIMGINLVGPVGGAAAPTSSGFMPAYPSNQVGKTEEDDFQDFQDASKSGSIDDSFTDFQEMPASSKASNSQHGNSAPSLLIPLPGTKASTDKYAVFKGISTDKPSENPASFGESADKYSAFRELEQTTDSKPLGESFAEFRSTGTDDGFTDFKTADSVSPLEPPTKDTFPSAFASGAAQQAQTQVKTPLNLADLDMFSSVDCSGEKPVPFSAAFSTAKPVSTRPQPAGSVAASAALAATKTSSLADDFGEFNLFGDYSTPASAGEQDDFADFMAFGNSSISSEPKVDDKYEALREEVSPSPLSSSTVEGAQNAPAATTKYDVFKQLSLEGAGLAMEEFKENTSSTKSDDDFADFHSSKFSSTSSDKSLGEKAVAFRHAKEDSSSVKSLDLPSIGGSSVGKEDSEDALSVQFDMKLADVGGDLKHGMSDSSLDLPTVSGQHPPAADQLDIQTDQNKTEGLFVDLAVFELYVDQVELKCTGICFPNAEIKGPALASEDALPETPLPAFAGFKDMMPQTTEQKEYESGHFQDFTRQDMPVADRSQETTCPSPASSVTSHETPKEGADDFGEFQSEKPKISKFDFLVANSQSKMKSSEEMIKSELATFDLSVQGSHKRSLSLGDKEISRSSPSPALEQPFRDRSNTLSERAALPVIRDKYKDLTGEVEENERYAYEWQRCLGSALDVIKKANDTLNGISSSAVCTEVIQSAQGMEYLLGVVEVYRVTKRVELGIKATAVCSEKLQQLLKDIDKVWNNLIGFMSLATLTPDENSLDFSSCMLRPGIKNAQELACGVCLLNVDSRSRAFNSETDSFKLAYGGHQYHASCANFWINCVEPKPPGLLLPDLL</sequence>
<reference evidence="3 4" key="1">
    <citation type="submission" date="2024-08" db="EMBL/GenBank/DDBJ databases">
        <title>The draft genome of Apodemus speciosus.</title>
        <authorList>
            <person name="Nabeshima K."/>
            <person name="Suzuki S."/>
            <person name="Onuma M."/>
        </authorList>
    </citation>
    <scope>NUCLEOTIDE SEQUENCE [LARGE SCALE GENOMIC DNA]</scope>
    <source>
        <strain evidence="3">IB14-021</strain>
    </source>
</reference>
<feature type="domain" description="EH" evidence="2">
    <location>
        <begin position="465"/>
        <end position="547"/>
    </location>
</feature>
<keyword evidence="4" id="KW-1185">Reference proteome</keyword>
<dbReference type="InterPro" id="IPR011992">
    <property type="entry name" value="EF-hand-dom_pair"/>
</dbReference>
<comment type="caution">
    <text evidence="3">The sequence shown here is derived from an EMBL/GenBank/DDBJ whole genome shotgun (WGS) entry which is preliminary data.</text>
</comment>
<dbReference type="CDD" id="cd00052">
    <property type="entry name" value="EH"/>
    <property type="match status" value="1"/>
</dbReference>
<protein>
    <submittedName>
        <fullName evidence="3">Synergin gamma</fullName>
    </submittedName>
</protein>
<dbReference type="InterPro" id="IPR059024">
    <property type="entry name" value="SYNRG_C"/>
</dbReference>
<dbReference type="SMART" id="SM00027">
    <property type="entry name" value="EH"/>
    <property type="match status" value="1"/>
</dbReference>
<dbReference type="InterPro" id="IPR000261">
    <property type="entry name" value="EH_dom"/>
</dbReference>
<dbReference type="PROSITE" id="PS50031">
    <property type="entry name" value="EH"/>
    <property type="match status" value="1"/>
</dbReference>
<dbReference type="Gene3D" id="1.10.238.10">
    <property type="entry name" value="EF-hand"/>
    <property type="match status" value="1"/>
</dbReference>
<feature type="region of interest" description="Disordered" evidence="1">
    <location>
        <begin position="1126"/>
        <end position="1158"/>
    </location>
</feature>
<feature type="region of interest" description="Disordered" evidence="1">
    <location>
        <begin position="1204"/>
        <end position="1229"/>
    </location>
</feature>
<feature type="compositionally biased region" description="Polar residues" evidence="1">
    <location>
        <begin position="632"/>
        <end position="646"/>
    </location>
</feature>
<accession>A0ABQ0FBG1</accession>
<feature type="region of interest" description="Disordered" evidence="1">
    <location>
        <begin position="26"/>
        <end position="45"/>
    </location>
</feature>
<dbReference type="Pfam" id="PF25999">
    <property type="entry name" value="SYNRG_C"/>
    <property type="match status" value="1"/>
</dbReference>